<dbReference type="EMBL" id="FNTJ01000003">
    <property type="protein sequence ID" value="SED27494.1"/>
    <property type="molecule type" value="Genomic_DNA"/>
</dbReference>
<keyword evidence="3" id="KW-1185">Reference proteome</keyword>
<keyword evidence="1" id="KW-0175">Coiled coil</keyword>
<proteinExistence type="predicted"/>
<feature type="coiled-coil region" evidence="1">
    <location>
        <begin position="34"/>
        <end position="61"/>
    </location>
</feature>
<gene>
    <name evidence="2" type="ORF">SAMN05216178_6571</name>
</gene>
<name>A0A1H4ZDD1_9PSED</name>
<organism evidence="2 3">
    <name type="scientific">Pseudomonas saponiphila</name>
    <dbReference type="NCBI Taxonomy" id="556534"/>
    <lineage>
        <taxon>Bacteria</taxon>
        <taxon>Pseudomonadati</taxon>
        <taxon>Pseudomonadota</taxon>
        <taxon>Gammaproteobacteria</taxon>
        <taxon>Pseudomonadales</taxon>
        <taxon>Pseudomonadaceae</taxon>
        <taxon>Pseudomonas</taxon>
    </lineage>
</organism>
<accession>A0A1H4ZDD1</accession>
<sequence>MNKSRLSCTLAITFALAGTCTASEYVIDQRDSKYQKATEHLANAQRALAVAQAELKLAEAQHPLPGLDLVRMLSQIKPVEETISVIIWPEQKRLQYQTATPDGLFFTPTRAGEK</sequence>
<protein>
    <submittedName>
        <fullName evidence="2">Uncharacterized protein</fullName>
    </submittedName>
</protein>
<dbReference type="AlphaFoldDB" id="A0A1H4ZDD1"/>
<reference evidence="3" key="1">
    <citation type="submission" date="2016-10" db="EMBL/GenBank/DDBJ databases">
        <authorList>
            <person name="Varghese N."/>
            <person name="Submissions S."/>
        </authorList>
    </citation>
    <scope>NUCLEOTIDE SEQUENCE [LARGE SCALE GENOMIC DNA]</scope>
    <source>
        <strain evidence="3">DSM 9751</strain>
    </source>
</reference>
<evidence type="ECO:0000313" key="2">
    <source>
        <dbReference type="EMBL" id="SED27494.1"/>
    </source>
</evidence>
<evidence type="ECO:0000256" key="1">
    <source>
        <dbReference type="SAM" id="Coils"/>
    </source>
</evidence>
<dbReference type="Proteomes" id="UP000198982">
    <property type="component" value="Unassembled WGS sequence"/>
</dbReference>
<dbReference type="RefSeq" id="WP_208605335.1">
    <property type="nucleotide sequence ID" value="NZ_FNTJ01000003.1"/>
</dbReference>
<evidence type="ECO:0000313" key="3">
    <source>
        <dbReference type="Proteomes" id="UP000198982"/>
    </source>
</evidence>